<evidence type="ECO:0000313" key="1">
    <source>
        <dbReference type="EMBL" id="EFR52480.1"/>
    </source>
</evidence>
<dbReference type="Proteomes" id="UP000005101">
    <property type="component" value="Unassembled WGS sequence"/>
</dbReference>
<reference evidence="1 2" key="1">
    <citation type="submission" date="2008-12" db="EMBL/GenBank/DDBJ databases">
        <title>Annotation of Bacteroides fragilis strain 3_1_12.</title>
        <authorList>
            <consortium name="The Broad Institute Genome Sequencing Platform"/>
            <person name="Ward D."/>
            <person name="Young S.K."/>
            <person name="Kodira C.D."/>
            <person name="Zeng Q."/>
            <person name="Koehrsen M."/>
            <person name="Alvarado L."/>
            <person name="Berlin A."/>
            <person name="Borenstein D."/>
            <person name="Chen Z."/>
            <person name="Engels R."/>
            <person name="Freedman E."/>
            <person name="Gellesch M."/>
            <person name="Goldberg J."/>
            <person name="Griggs A."/>
            <person name="Gujja S."/>
            <person name="Heiman D."/>
            <person name="Hepburn T."/>
            <person name="Howarth C."/>
            <person name="Jen D."/>
            <person name="Larson L."/>
            <person name="Lewis B."/>
            <person name="Mehta T."/>
            <person name="Park D."/>
            <person name="Pearson M."/>
            <person name="Roberts A."/>
            <person name="Saif S."/>
            <person name="Shea T."/>
            <person name="Shenoy N."/>
            <person name="Sisk P."/>
            <person name="Stolte C."/>
            <person name="Sykes S."/>
            <person name="Walk T."/>
            <person name="White J."/>
            <person name="Yandava C."/>
            <person name="Allen-Vercoe E."/>
            <person name="Strauss J."/>
            <person name="Ambrose C."/>
            <person name="Lander E."/>
            <person name="Nusbaum C."/>
            <person name="Galagan J."/>
            <person name="Birren B."/>
        </authorList>
    </citation>
    <scope>NUCLEOTIDE SEQUENCE [LARGE SCALE GENOMIC DNA]</scope>
    <source>
        <strain evidence="1 2">3_1_12</strain>
    </source>
</reference>
<gene>
    <name evidence="1" type="ORF">BFAG_01175</name>
</gene>
<protein>
    <submittedName>
        <fullName evidence="1">Uncharacterized protein</fullName>
    </submittedName>
</protein>
<evidence type="ECO:0000313" key="2">
    <source>
        <dbReference type="Proteomes" id="UP000005101"/>
    </source>
</evidence>
<sequence>MRIEKFKYLSKGFVEYLPKRVLRKIKQWLSDNLMIH</sequence>
<keyword evidence="2" id="KW-1185">Reference proteome</keyword>
<accession>A0ABN0BHU7</accession>
<organism evidence="1 2">
    <name type="scientific">Bacteroides fragilis 3_1_12</name>
    <dbReference type="NCBI Taxonomy" id="457424"/>
    <lineage>
        <taxon>Bacteria</taxon>
        <taxon>Pseudomonadati</taxon>
        <taxon>Bacteroidota</taxon>
        <taxon>Bacteroidia</taxon>
        <taxon>Bacteroidales</taxon>
        <taxon>Bacteroidaceae</taxon>
        <taxon>Bacteroides</taxon>
    </lineage>
</organism>
<proteinExistence type="predicted"/>
<dbReference type="EMBL" id="EQ973213">
    <property type="protein sequence ID" value="EFR52480.1"/>
    <property type="molecule type" value="Genomic_DNA"/>
</dbReference>
<name>A0ABN0BHU7_BACFG</name>